<evidence type="ECO:0000259" key="1">
    <source>
        <dbReference type="Pfam" id="PF17338"/>
    </source>
</evidence>
<gene>
    <name evidence="2" type="ORF">LCGC14_0955390</name>
</gene>
<protein>
    <recommendedName>
        <fullName evidence="1">Gene product 88 domain-containing protein</fullName>
    </recommendedName>
</protein>
<accession>A0A0F9QZC7</accession>
<feature type="domain" description="Gene product 88" evidence="1">
    <location>
        <begin position="39"/>
        <end position="231"/>
    </location>
</feature>
<proteinExistence type="predicted"/>
<dbReference type="EMBL" id="LAZR01003423">
    <property type="protein sequence ID" value="KKN18481.1"/>
    <property type="molecule type" value="Genomic_DNA"/>
</dbReference>
<reference evidence="2" key="1">
    <citation type="journal article" date="2015" name="Nature">
        <title>Complex archaea that bridge the gap between prokaryotes and eukaryotes.</title>
        <authorList>
            <person name="Spang A."/>
            <person name="Saw J.H."/>
            <person name="Jorgensen S.L."/>
            <person name="Zaremba-Niedzwiedzka K."/>
            <person name="Martijn J."/>
            <person name="Lind A.E."/>
            <person name="van Eijk R."/>
            <person name="Schleper C."/>
            <person name="Guy L."/>
            <person name="Ettema T.J."/>
        </authorList>
    </citation>
    <scope>NUCLEOTIDE SEQUENCE</scope>
</reference>
<dbReference type="AlphaFoldDB" id="A0A0F9QZC7"/>
<sequence length="243" mass="27312">MSRTNTSVESMTVHLVEDRRSVVSQWGLGNSKLGDRVYTFSRLPGRDNTCPGSTHACEVACYAKRMYTDANGLRNLFHRNTHEPDLSGLPEDAEIVRMHVSGDFDTVAYIDQWIKLVRERRDVRFFGYTRSWAVPGLLHALNELRAHINVQLFASVDEDHSHAARQALVSQGWRLAWMGVDLVPGIEPSPEQLVDQTFLSKNKITSVRSSAVMCLEATGTRDNCEACGYCFNGQRGDVVFPIH</sequence>
<comment type="caution">
    <text evidence="2">The sequence shown here is derived from an EMBL/GenBank/DDBJ whole genome shotgun (WGS) entry which is preliminary data.</text>
</comment>
<name>A0A0F9QZC7_9ZZZZ</name>
<evidence type="ECO:0000313" key="2">
    <source>
        <dbReference type="EMBL" id="KKN18481.1"/>
    </source>
</evidence>
<dbReference type="Pfam" id="PF17338">
    <property type="entry name" value="GP88"/>
    <property type="match status" value="1"/>
</dbReference>
<organism evidence="2">
    <name type="scientific">marine sediment metagenome</name>
    <dbReference type="NCBI Taxonomy" id="412755"/>
    <lineage>
        <taxon>unclassified sequences</taxon>
        <taxon>metagenomes</taxon>
        <taxon>ecological metagenomes</taxon>
    </lineage>
</organism>
<dbReference type="InterPro" id="IPR020290">
    <property type="entry name" value="Gp88"/>
</dbReference>